<sequence>MQKQIVLFDGVCHFCSQSVQFIIKRDKQERFQFASLQGEVGQQLLTQYHTKNNINSMVLIQEGRVYTRSTAALKIANELDGAWKLCCACIIIPRFMRDKVYDIIANNRYKWFGKKDVCTIPSPQMRKRFLD</sequence>
<evidence type="ECO:0008006" key="3">
    <source>
        <dbReference type="Google" id="ProtNLM"/>
    </source>
</evidence>
<dbReference type="AlphaFoldDB" id="A0A0A5G163"/>
<dbReference type="PANTHER" id="PTHR33639">
    <property type="entry name" value="THIOL-DISULFIDE OXIDOREDUCTASE DCC"/>
    <property type="match status" value="1"/>
</dbReference>
<evidence type="ECO:0000313" key="2">
    <source>
        <dbReference type="Proteomes" id="UP000030401"/>
    </source>
</evidence>
<gene>
    <name evidence="1" type="ORF">N784_03015</name>
</gene>
<accession>A0A0A5G163</accession>
<keyword evidence="2" id="KW-1185">Reference proteome</keyword>
<dbReference type="InterPro" id="IPR007263">
    <property type="entry name" value="DCC1-like"/>
</dbReference>
<dbReference type="GO" id="GO:0015035">
    <property type="term" value="F:protein-disulfide reductase activity"/>
    <property type="evidence" value="ECO:0007669"/>
    <property type="project" value="InterPro"/>
</dbReference>
<dbReference type="eggNOG" id="COG3011">
    <property type="taxonomic scope" value="Bacteria"/>
</dbReference>
<organism evidence="1 2">
    <name type="scientific">Pontibacillus litoralis JSM 072002</name>
    <dbReference type="NCBI Taxonomy" id="1385512"/>
    <lineage>
        <taxon>Bacteria</taxon>
        <taxon>Bacillati</taxon>
        <taxon>Bacillota</taxon>
        <taxon>Bacilli</taxon>
        <taxon>Bacillales</taxon>
        <taxon>Bacillaceae</taxon>
        <taxon>Pontibacillus</taxon>
    </lineage>
</organism>
<comment type="caution">
    <text evidence="1">The sequence shown here is derived from an EMBL/GenBank/DDBJ whole genome shotgun (WGS) entry which is preliminary data.</text>
</comment>
<reference evidence="1 2" key="1">
    <citation type="submission" date="2013-08" db="EMBL/GenBank/DDBJ databases">
        <authorList>
            <person name="Huang J."/>
            <person name="Wang G."/>
        </authorList>
    </citation>
    <scope>NUCLEOTIDE SEQUENCE [LARGE SCALE GENOMIC DNA]</scope>
    <source>
        <strain evidence="1 2">JSM 072002</strain>
    </source>
</reference>
<protein>
    <recommendedName>
        <fullName evidence="3">Thiol-disulfide oxidoreductase</fullName>
    </recommendedName>
</protein>
<dbReference type="EMBL" id="AVPG01000010">
    <property type="protein sequence ID" value="KGX86841.1"/>
    <property type="molecule type" value="Genomic_DNA"/>
</dbReference>
<dbReference type="PANTHER" id="PTHR33639:SF2">
    <property type="entry name" value="DUF393 DOMAIN-CONTAINING PROTEIN"/>
    <property type="match status" value="1"/>
</dbReference>
<proteinExistence type="predicted"/>
<dbReference type="Pfam" id="PF04134">
    <property type="entry name" value="DCC1-like"/>
    <property type="match status" value="1"/>
</dbReference>
<name>A0A0A5G163_9BACI</name>
<evidence type="ECO:0000313" key="1">
    <source>
        <dbReference type="EMBL" id="KGX86841.1"/>
    </source>
</evidence>
<dbReference type="Proteomes" id="UP000030401">
    <property type="component" value="Unassembled WGS sequence"/>
</dbReference>
<dbReference type="InterPro" id="IPR052927">
    <property type="entry name" value="DCC_oxidoreductase"/>
</dbReference>